<dbReference type="OrthoDB" id="1002344at2759"/>
<evidence type="ECO:0000256" key="1">
    <source>
        <dbReference type="SAM" id="MobiDB-lite"/>
    </source>
</evidence>
<dbReference type="AlphaFoldDB" id="A0A7J8UYS5"/>
<feature type="region of interest" description="Disordered" evidence="1">
    <location>
        <begin position="136"/>
        <end position="158"/>
    </location>
</feature>
<accession>A0A7J8UYS5</accession>
<proteinExistence type="predicted"/>
<feature type="compositionally biased region" description="Polar residues" evidence="1">
    <location>
        <begin position="147"/>
        <end position="158"/>
    </location>
</feature>
<reference evidence="2 3" key="1">
    <citation type="journal article" date="2019" name="Genome Biol. Evol.">
        <title>Insights into the evolution of the New World diploid cottons (Gossypium, subgenus Houzingenia) based on genome sequencing.</title>
        <authorList>
            <person name="Grover C.E."/>
            <person name="Arick M.A. 2nd"/>
            <person name="Thrash A."/>
            <person name="Conover J.L."/>
            <person name="Sanders W.S."/>
            <person name="Peterson D.G."/>
            <person name="Frelichowski J.E."/>
            <person name="Scheffler J.A."/>
            <person name="Scheffler B.E."/>
            <person name="Wendel J.F."/>
        </authorList>
    </citation>
    <scope>NUCLEOTIDE SEQUENCE [LARGE SCALE GENOMIC DNA]</scope>
    <source>
        <strain evidence="2">57</strain>
        <tissue evidence="2">Leaf</tissue>
    </source>
</reference>
<keyword evidence="3" id="KW-1185">Reference proteome</keyword>
<comment type="caution">
    <text evidence="2">The sequence shown here is derived from an EMBL/GenBank/DDBJ whole genome shotgun (WGS) entry which is preliminary data.</text>
</comment>
<evidence type="ECO:0000313" key="3">
    <source>
        <dbReference type="Proteomes" id="UP000593573"/>
    </source>
</evidence>
<dbReference type="Proteomes" id="UP000593573">
    <property type="component" value="Unassembled WGS sequence"/>
</dbReference>
<protein>
    <submittedName>
        <fullName evidence="2">Uncharacterized protein</fullName>
    </submittedName>
</protein>
<sequence length="228" mass="25075">MAKASYKATLLGMAQNSDQTDRMEEINTMWKPLNPVQLMDLEKDFYLVYQKAITPNFLLRAIRQAIGPVVKLDTHIDFARRGNPEGCERMKSSSSDVGNVEENLVNDDGAFNGFDKSTEQININENECDVRVSSIKGSASPRRNKSNAKGQRPTNVNFGLNTSKAAGGEQIMGFQPITLTAKLDKTKHQAFRAIATVDLVAAMEGIISGLEQGHAITETIVDNPKDDE</sequence>
<evidence type="ECO:0000313" key="2">
    <source>
        <dbReference type="EMBL" id="MBA0655667.1"/>
    </source>
</evidence>
<dbReference type="EMBL" id="JABFAB010000008">
    <property type="protein sequence ID" value="MBA0655667.1"/>
    <property type="molecule type" value="Genomic_DNA"/>
</dbReference>
<gene>
    <name evidence="2" type="ORF">Goklo_008125</name>
</gene>
<name>A0A7J8UYS5_9ROSI</name>
<organism evidence="2 3">
    <name type="scientific">Gossypium klotzschianum</name>
    <dbReference type="NCBI Taxonomy" id="34286"/>
    <lineage>
        <taxon>Eukaryota</taxon>
        <taxon>Viridiplantae</taxon>
        <taxon>Streptophyta</taxon>
        <taxon>Embryophyta</taxon>
        <taxon>Tracheophyta</taxon>
        <taxon>Spermatophyta</taxon>
        <taxon>Magnoliopsida</taxon>
        <taxon>eudicotyledons</taxon>
        <taxon>Gunneridae</taxon>
        <taxon>Pentapetalae</taxon>
        <taxon>rosids</taxon>
        <taxon>malvids</taxon>
        <taxon>Malvales</taxon>
        <taxon>Malvaceae</taxon>
        <taxon>Malvoideae</taxon>
        <taxon>Gossypium</taxon>
    </lineage>
</organism>